<proteinExistence type="predicted"/>
<evidence type="ECO:0000259" key="2">
    <source>
        <dbReference type="Pfam" id="PF01397"/>
    </source>
</evidence>
<dbReference type="InterPro" id="IPR044814">
    <property type="entry name" value="Terpene_cyclase_plant_C1"/>
</dbReference>
<dbReference type="PANTHER" id="PTHR31225:SF254">
    <property type="entry name" value="LYASE"/>
    <property type="match status" value="1"/>
</dbReference>
<dbReference type="EMBL" id="PKPP01001704">
    <property type="protein sequence ID" value="PWA80585.1"/>
    <property type="molecule type" value="Genomic_DNA"/>
</dbReference>
<evidence type="ECO:0000313" key="4">
    <source>
        <dbReference type="EMBL" id="PWA80585.1"/>
    </source>
</evidence>
<reference evidence="4 5" key="1">
    <citation type="journal article" date="2018" name="Mol. Plant">
        <title>The genome of Artemisia annua provides insight into the evolution of Asteraceae family and artemisinin biosynthesis.</title>
        <authorList>
            <person name="Shen Q."/>
            <person name="Zhang L."/>
            <person name="Liao Z."/>
            <person name="Wang S."/>
            <person name="Yan T."/>
            <person name="Shi P."/>
            <person name="Liu M."/>
            <person name="Fu X."/>
            <person name="Pan Q."/>
            <person name="Wang Y."/>
            <person name="Lv Z."/>
            <person name="Lu X."/>
            <person name="Zhang F."/>
            <person name="Jiang W."/>
            <person name="Ma Y."/>
            <person name="Chen M."/>
            <person name="Hao X."/>
            <person name="Li L."/>
            <person name="Tang Y."/>
            <person name="Lv G."/>
            <person name="Zhou Y."/>
            <person name="Sun X."/>
            <person name="Brodelius P.E."/>
            <person name="Rose J.K.C."/>
            <person name="Tang K."/>
        </authorList>
    </citation>
    <scope>NUCLEOTIDE SEQUENCE [LARGE SCALE GENOMIC DNA]</scope>
    <source>
        <strain evidence="5">cv. Huhao1</strain>
        <tissue evidence="4">Leaf</tissue>
    </source>
</reference>
<evidence type="ECO:0000256" key="1">
    <source>
        <dbReference type="ARBA" id="ARBA00022723"/>
    </source>
</evidence>
<dbReference type="SUPFAM" id="SSF48239">
    <property type="entry name" value="Terpenoid cyclases/Protein prenyltransferases"/>
    <property type="match status" value="1"/>
</dbReference>
<dbReference type="SUPFAM" id="SSF48576">
    <property type="entry name" value="Terpenoid synthases"/>
    <property type="match status" value="1"/>
</dbReference>
<dbReference type="InterPro" id="IPR034741">
    <property type="entry name" value="Terpene_cyclase-like_1_C"/>
</dbReference>
<dbReference type="GO" id="GO:0010333">
    <property type="term" value="F:terpene synthase activity"/>
    <property type="evidence" value="ECO:0007669"/>
    <property type="project" value="InterPro"/>
</dbReference>
<accession>A0A2U1P487</accession>
<sequence length="482" mass="55886">MIIDPTIDINEKLNLIYFVYRLGLTYLFVEEIDGQLDRLFNELNLIDYQEADLYTISVHFQVFRSHGYKLSCDVFNKFKDCNTGAFKEDIVADVRGMLTFYESAQLRIREESIIDEAFSFTEAQLIKSLEKTLERNLAQQVKYALEKPVHRGHLMVEARLFLIHFEEECSRYDSLVKLAKVVERHGLPSYNSLRKRQSIVPELYLWILALFFEPYYSQARIITTKIILLLLVLDDTYDAYATIEEIRLLTDAISRWDVSVMEPLPEYIKPFYEILLNEYVGFNKQVSQEGKAHLVDASRQAFQAIARGYLKEAEWRHSGEVPSFEEYRKIGLTTSTHDLLCKSSLIGMGKIVTEEAFTWYLSHPPIMTASELISRLRDDVMTFEFERERAPTATSVDAYIKTYGVSEAVAIEELKKMAENAWKDINEGCLKKPRDVPMDLLAPVVNLARMIEVAYKYNDGFTFPEKTLKDYITLLFQVSAPI</sequence>
<dbReference type="InterPro" id="IPR001906">
    <property type="entry name" value="Terpene_synth_N"/>
</dbReference>
<dbReference type="Gene3D" id="1.50.10.130">
    <property type="entry name" value="Terpene synthase, N-terminal domain"/>
    <property type="match status" value="1"/>
</dbReference>
<comment type="caution">
    <text evidence="4">The sequence shown here is derived from an EMBL/GenBank/DDBJ whole genome shotgun (WGS) entry which is preliminary data.</text>
</comment>
<dbReference type="GO" id="GO:0016102">
    <property type="term" value="P:diterpenoid biosynthetic process"/>
    <property type="evidence" value="ECO:0007669"/>
    <property type="project" value="InterPro"/>
</dbReference>
<dbReference type="Gene3D" id="1.10.600.10">
    <property type="entry name" value="Farnesyl Diphosphate Synthase"/>
    <property type="match status" value="1"/>
</dbReference>
<dbReference type="AlphaFoldDB" id="A0A2U1P487"/>
<dbReference type="InterPro" id="IPR008949">
    <property type="entry name" value="Isoprenoid_synthase_dom_sf"/>
</dbReference>
<dbReference type="PANTHER" id="PTHR31225">
    <property type="entry name" value="OS04G0344100 PROTEIN-RELATED"/>
    <property type="match status" value="1"/>
</dbReference>
<dbReference type="Proteomes" id="UP000245207">
    <property type="component" value="Unassembled WGS sequence"/>
</dbReference>
<name>A0A2U1P487_ARTAN</name>
<gene>
    <name evidence="4" type="ORF">CTI12_AA178090</name>
</gene>
<dbReference type="SFLD" id="SFLDS00005">
    <property type="entry name" value="Isoprenoid_Synthase_Type_I"/>
    <property type="match status" value="1"/>
</dbReference>
<dbReference type="OrthoDB" id="1877784at2759"/>
<dbReference type="Pfam" id="PF03936">
    <property type="entry name" value="Terpene_synth_C"/>
    <property type="match status" value="1"/>
</dbReference>
<dbReference type="CDD" id="cd00684">
    <property type="entry name" value="Terpene_cyclase_plant_C1"/>
    <property type="match status" value="1"/>
</dbReference>
<dbReference type="InterPro" id="IPR008930">
    <property type="entry name" value="Terpenoid_cyclase/PrenylTrfase"/>
</dbReference>
<dbReference type="InterPro" id="IPR005630">
    <property type="entry name" value="Terpene_synthase_metal-bd"/>
</dbReference>
<dbReference type="STRING" id="35608.A0A2U1P487"/>
<protein>
    <submittedName>
        <fullName evidence="4">Terpene synthase 8</fullName>
    </submittedName>
</protein>
<dbReference type="InterPro" id="IPR050148">
    <property type="entry name" value="Terpene_synthase-like"/>
</dbReference>
<feature type="domain" description="Terpene synthase N-terminal" evidence="2">
    <location>
        <begin position="7"/>
        <end position="145"/>
    </location>
</feature>
<organism evidence="4 5">
    <name type="scientific">Artemisia annua</name>
    <name type="common">Sweet wormwood</name>
    <dbReference type="NCBI Taxonomy" id="35608"/>
    <lineage>
        <taxon>Eukaryota</taxon>
        <taxon>Viridiplantae</taxon>
        <taxon>Streptophyta</taxon>
        <taxon>Embryophyta</taxon>
        <taxon>Tracheophyta</taxon>
        <taxon>Spermatophyta</taxon>
        <taxon>Magnoliopsida</taxon>
        <taxon>eudicotyledons</taxon>
        <taxon>Gunneridae</taxon>
        <taxon>Pentapetalae</taxon>
        <taxon>asterids</taxon>
        <taxon>campanulids</taxon>
        <taxon>Asterales</taxon>
        <taxon>Asteraceae</taxon>
        <taxon>Asteroideae</taxon>
        <taxon>Anthemideae</taxon>
        <taxon>Artemisiinae</taxon>
        <taxon>Artemisia</taxon>
    </lineage>
</organism>
<dbReference type="SFLD" id="SFLDG01019">
    <property type="entry name" value="Terpene_Cyclase_Like_1_C_Termi"/>
    <property type="match status" value="1"/>
</dbReference>
<dbReference type="Pfam" id="PF01397">
    <property type="entry name" value="Terpene_synth"/>
    <property type="match status" value="1"/>
</dbReference>
<evidence type="ECO:0000313" key="5">
    <source>
        <dbReference type="Proteomes" id="UP000245207"/>
    </source>
</evidence>
<dbReference type="GO" id="GO:0000287">
    <property type="term" value="F:magnesium ion binding"/>
    <property type="evidence" value="ECO:0007669"/>
    <property type="project" value="InterPro"/>
</dbReference>
<dbReference type="InterPro" id="IPR036965">
    <property type="entry name" value="Terpene_synth_N_sf"/>
</dbReference>
<keyword evidence="5" id="KW-1185">Reference proteome</keyword>
<keyword evidence="1" id="KW-0479">Metal-binding</keyword>
<feature type="domain" description="Terpene synthase metal-binding" evidence="3">
    <location>
        <begin position="200"/>
        <end position="424"/>
    </location>
</feature>
<evidence type="ECO:0000259" key="3">
    <source>
        <dbReference type="Pfam" id="PF03936"/>
    </source>
</evidence>